<organism evidence="2 3">
    <name type="scientific">Aquabacter spiritensis</name>
    <dbReference type="NCBI Taxonomy" id="933073"/>
    <lineage>
        <taxon>Bacteria</taxon>
        <taxon>Pseudomonadati</taxon>
        <taxon>Pseudomonadota</taxon>
        <taxon>Alphaproteobacteria</taxon>
        <taxon>Hyphomicrobiales</taxon>
        <taxon>Xanthobacteraceae</taxon>
        <taxon>Aquabacter</taxon>
    </lineage>
</organism>
<dbReference type="Gene3D" id="3.90.550.10">
    <property type="entry name" value="Spore Coat Polysaccharide Biosynthesis Protein SpsA, Chain A"/>
    <property type="match status" value="2"/>
</dbReference>
<dbReference type="SUPFAM" id="SSF53448">
    <property type="entry name" value="Nucleotide-diphospho-sugar transferases"/>
    <property type="match status" value="2"/>
</dbReference>
<evidence type="ECO:0000313" key="2">
    <source>
        <dbReference type="EMBL" id="TCT06912.1"/>
    </source>
</evidence>
<dbReference type="PANTHER" id="PTHR43685:SF2">
    <property type="entry name" value="GLYCOSYLTRANSFERASE 2-LIKE DOMAIN-CONTAINING PROTEIN"/>
    <property type="match status" value="1"/>
</dbReference>
<dbReference type="OrthoDB" id="9816424at2"/>
<protein>
    <recommendedName>
        <fullName evidence="4">Glycosyl transferase family 2</fullName>
    </recommendedName>
</protein>
<feature type="region of interest" description="Disordered" evidence="1">
    <location>
        <begin position="1"/>
        <end position="37"/>
    </location>
</feature>
<dbReference type="InterPro" id="IPR050834">
    <property type="entry name" value="Glycosyltransf_2"/>
</dbReference>
<dbReference type="InterPro" id="IPR029044">
    <property type="entry name" value="Nucleotide-diphossugar_trans"/>
</dbReference>
<evidence type="ECO:0008006" key="4">
    <source>
        <dbReference type="Google" id="ProtNLM"/>
    </source>
</evidence>
<name>A0A4R3M1N9_9HYPH</name>
<dbReference type="EMBL" id="SMAI01000002">
    <property type="protein sequence ID" value="TCT06912.1"/>
    <property type="molecule type" value="Genomic_DNA"/>
</dbReference>
<evidence type="ECO:0000256" key="1">
    <source>
        <dbReference type="SAM" id="MobiDB-lite"/>
    </source>
</evidence>
<dbReference type="Proteomes" id="UP000294664">
    <property type="component" value="Unassembled WGS sequence"/>
</dbReference>
<comment type="caution">
    <text evidence="2">The sequence shown here is derived from an EMBL/GenBank/DDBJ whole genome shotgun (WGS) entry which is preliminary data.</text>
</comment>
<gene>
    <name evidence="2" type="ORF">EDC64_102393</name>
</gene>
<reference evidence="2 3" key="1">
    <citation type="submission" date="2019-03" db="EMBL/GenBank/DDBJ databases">
        <title>Genomic Encyclopedia of Type Strains, Phase IV (KMG-IV): sequencing the most valuable type-strain genomes for metagenomic binning, comparative biology and taxonomic classification.</title>
        <authorList>
            <person name="Goeker M."/>
        </authorList>
    </citation>
    <scope>NUCLEOTIDE SEQUENCE [LARGE SCALE GENOMIC DNA]</scope>
    <source>
        <strain evidence="2 3">DSM 9035</strain>
    </source>
</reference>
<accession>A0A4R3M1N9</accession>
<feature type="compositionally biased region" description="Low complexity" evidence="1">
    <location>
        <begin position="23"/>
        <end position="37"/>
    </location>
</feature>
<dbReference type="RefSeq" id="WP_132030376.1">
    <property type="nucleotide sequence ID" value="NZ_SMAI01000002.1"/>
</dbReference>
<dbReference type="AlphaFoldDB" id="A0A4R3M1N9"/>
<sequence length="770" mass="83657">MSDGADVTTDGSRGPRPARVRHATAAETPAVGPAAAPERPAVWHRFKKRFSPLHKLERRLSALRDIARLKKTDAFDPDWYEAAYPEITRTGLSPLVHYVRKGAWEGRRPRADFDPLFYLSMNRAVAASGVEPFTHYLLSGRRTDPTLATESRALTHAAVRGGRKRERGWYGAAALTRAQVFPGPRAPGFAADAAALPARTPHSDDSGADWLMRLGPVELLQEHILTRTAAPDVPPSPPHPSLSIVTVFDGDRAAFARTAGWIGVLLAHARTAPVPALVEWIVVNGDPACAVAEIEAAFSHEVRAATRLLPGGAWRGSAEGRNAALAEARGDFVVHLPPGEILAPDALALLSHYARTFPLCRCICPGRVELDRNDAAIRRCDPPLGAADLVFQADSGEPVAFLRADLCAALGGFDPRFSGGDTYDLVLRAASREPILAIPEPVLGRRAGPLPRSEGAKRARSARADAIRRLVDATWPEQRQPAAPRAPVVHGLCLVRTQGRRPDLLAEALGSIYRQSEPLTAAVIVHADAATFAEVQRTAPRKEGRTLFLHAPDTSRRRGHPWNVGLDHLAANAQAYQYLCLLDDDDIYYPLFASRMVEGFRLTGADVVYALVNRRPLGGAPEPAHMPLPASCLVAGNFIPTNSYAVRTDVLLESGVRALEDVDYFEDWDFLVSLLAADCRFHLIPEAVGEFLLIGDGNAPSKRDPAHHALCLARVQDRGRQAAARRGIGRFYRDLMDFDFHNPAIRHPSPGGHLILAKMQFLRSAAAHAG</sequence>
<keyword evidence="3" id="KW-1185">Reference proteome</keyword>
<dbReference type="PANTHER" id="PTHR43685">
    <property type="entry name" value="GLYCOSYLTRANSFERASE"/>
    <property type="match status" value="1"/>
</dbReference>
<proteinExistence type="predicted"/>
<evidence type="ECO:0000313" key="3">
    <source>
        <dbReference type="Proteomes" id="UP000294664"/>
    </source>
</evidence>